<keyword evidence="3" id="KW-0175">Coiled coil</keyword>
<reference evidence="5 6" key="1">
    <citation type="submission" date="2016-06" db="EMBL/GenBank/DDBJ databases">
        <title>Respiratory ammonification of nitrate coupled to the oxidation of elemental sulfur in deep-sea autotrophic thermophilic bacteria.</title>
        <authorList>
            <person name="Slobodkina G.B."/>
            <person name="Mardanov A.V."/>
            <person name="Ravin N.V."/>
            <person name="Frolova A.A."/>
            <person name="Viryasiv M.B."/>
            <person name="Chernyh N.A."/>
            <person name="Bonch-Osmolovskaya E.A."/>
            <person name="Slobodkin A.I."/>
        </authorList>
    </citation>
    <scope>NUCLEOTIDE SEQUENCE [LARGE SCALE GENOMIC DNA]</scope>
    <source>
        <strain evidence="5 6">S69</strain>
    </source>
</reference>
<feature type="modified residue" description="4-aspartylphosphate" evidence="2">
    <location>
        <position position="61"/>
    </location>
</feature>
<evidence type="ECO:0000256" key="2">
    <source>
        <dbReference type="PROSITE-ProRule" id="PRU00169"/>
    </source>
</evidence>
<dbReference type="SUPFAM" id="SSF52172">
    <property type="entry name" value="CheY-like"/>
    <property type="match status" value="1"/>
</dbReference>
<dbReference type="OrthoDB" id="5392850at2"/>
<evidence type="ECO:0000256" key="3">
    <source>
        <dbReference type="SAM" id="Coils"/>
    </source>
</evidence>
<evidence type="ECO:0000256" key="1">
    <source>
        <dbReference type="ARBA" id="ARBA00022553"/>
    </source>
</evidence>
<evidence type="ECO:0000313" key="5">
    <source>
        <dbReference type="EMBL" id="OCC16512.1"/>
    </source>
</evidence>
<feature type="domain" description="Response regulatory" evidence="4">
    <location>
        <begin position="11"/>
        <end position="127"/>
    </location>
</feature>
<dbReference type="PROSITE" id="PS50110">
    <property type="entry name" value="RESPONSE_REGULATORY"/>
    <property type="match status" value="1"/>
</dbReference>
<accession>A0A1B9F9D8</accession>
<dbReference type="InterPro" id="IPR050595">
    <property type="entry name" value="Bact_response_regulator"/>
</dbReference>
<dbReference type="STRING" id="1156395.DBT_0329"/>
<feature type="coiled-coil region" evidence="3">
    <location>
        <begin position="122"/>
        <end position="167"/>
    </location>
</feature>
<evidence type="ECO:0000313" key="6">
    <source>
        <dbReference type="Proteomes" id="UP000093080"/>
    </source>
</evidence>
<dbReference type="Pfam" id="PF00072">
    <property type="entry name" value="Response_reg"/>
    <property type="match status" value="1"/>
</dbReference>
<dbReference type="InterPro" id="IPR001789">
    <property type="entry name" value="Sig_transdc_resp-reg_receiver"/>
</dbReference>
<dbReference type="Proteomes" id="UP000093080">
    <property type="component" value="Unassembled WGS sequence"/>
</dbReference>
<name>A0A1B9F9D8_9BACT</name>
<dbReference type="CDD" id="cd17569">
    <property type="entry name" value="REC_HupR-like"/>
    <property type="match status" value="1"/>
</dbReference>
<dbReference type="GO" id="GO:0000160">
    <property type="term" value="P:phosphorelay signal transduction system"/>
    <property type="evidence" value="ECO:0007669"/>
    <property type="project" value="InterPro"/>
</dbReference>
<dbReference type="PANTHER" id="PTHR44591">
    <property type="entry name" value="STRESS RESPONSE REGULATOR PROTEIN 1"/>
    <property type="match status" value="1"/>
</dbReference>
<dbReference type="SMART" id="SM00448">
    <property type="entry name" value="REC"/>
    <property type="match status" value="1"/>
</dbReference>
<dbReference type="Gene3D" id="3.40.50.2300">
    <property type="match status" value="1"/>
</dbReference>
<keyword evidence="1 2" id="KW-0597">Phosphoprotein</keyword>
<gene>
    <name evidence="5" type="ORF">DBT_0329</name>
</gene>
<protein>
    <submittedName>
        <fullName evidence="5">Response regulator</fullName>
    </submittedName>
</protein>
<evidence type="ECO:0000259" key="4">
    <source>
        <dbReference type="PROSITE" id="PS50110"/>
    </source>
</evidence>
<dbReference type="EMBL" id="MAGO01000001">
    <property type="protein sequence ID" value="OCC16512.1"/>
    <property type="molecule type" value="Genomic_DNA"/>
</dbReference>
<dbReference type="RefSeq" id="WP_067615730.1">
    <property type="nucleotide sequence ID" value="NZ_MAGO01000001.1"/>
</dbReference>
<keyword evidence="6" id="KW-1185">Reference proteome</keyword>
<proteinExistence type="predicted"/>
<sequence>MSRDEGSSRQAVLIVDDEKNILQALRRLLRKEPFKLFLAESGEEGLKILEKEKDIDLIISDQRMPGMTGTEFLEKAANLYPDTTRIVLSGYADLSTITESINRGHIYKFLMKPWDDEELKGVIRECLELSRLKKQNKALEQELKQRNQELEWLNKHLENEVERRTRALHQRNLALQQYQHILHQLPIGVVGVGDNGRIAFVNKWIMGKMAKCCPDPLDEELQLVFGERISQQLLSLDEKKTVFSVKVKDMWGGDGEVVLKGAMISFPGGAKGYVLLMDDYFEGDEK</sequence>
<comment type="caution">
    <text evidence="5">The sequence shown here is derived from an EMBL/GenBank/DDBJ whole genome shotgun (WGS) entry which is preliminary data.</text>
</comment>
<dbReference type="PANTHER" id="PTHR44591:SF19">
    <property type="entry name" value="TWO-COMPONENT RESPONSE REGULATOR-RELATED"/>
    <property type="match status" value="1"/>
</dbReference>
<dbReference type="InterPro" id="IPR011006">
    <property type="entry name" value="CheY-like_superfamily"/>
</dbReference>
<dbReference type="AlphaFoldDB" id="A0A1B9F9D8"/>
<organism evidence="5 6">
    <name type="scientific">Dissulfuribacter thermophilus</name>
    <dbReference type="NCBI Taxonomy" id="1156395"/>
    <lineage>
        <taxon>Bacteria</taxon>
        <taxon>Pseudomonadati</taxon>
        <taxon>Thermodesulfobacteriota</taxon>
        <taxon>Dissulfuribacteria</taxon>
        <taxon>Dissulfuribacterales</taxon>
        <taxon>Dissulfuribacteraceae</taxon>
        <taxon>Dissulfuribacter</taxon>
    </lineage>
</organism>